<sequence length="67" mass="7280">MSDQFKIQPAPSDPPQEGGGLNSGFQQGAAAAHHAKGPHIPNEQVLSTLDKPLSREELQKRHDELNK</sequence>
<evidence type="ECO:0000256" key="1">
    <source>
        <dbReference type="SAM" id="MobiDB-lite"/>
    </source>
</evidence>
<gene>
    <name evidence="2" type="ORF">RSOLAG22IIIB_04149</name>
</gene>
<feature type="region of interest" description="Disordered" evidence="1">
    <location>
        <begin position="1"/>
        <end position="67"/>
    </location>
</feature>
<dbReference type="Proteomes" id="UP000044841">
    <property type="component" value="Unassembled WGS sequence"/>
</dbReference>
<evidence type="ECO:0000313" key="2">
    <source>
        <dbReference type="EMBL" id="CUA69893.1"/>
    </source>
</evidence>
<proteinExistence type="predicted"/>
<protein>
    <submittedName>
        <fullName evidence="2">Uncharacterized protein</fullName>
    </submittedName>
</protein>
<organism evidence="2 3">
    <name type="scientific">Rhizoctonia solani</name>
    <dbReference type="NCBI Taxonomy" id="456999"/>
    <lineage>
        <taxon>Eukaryota</taxon>
        <taxon>Fungi</taxon>
        <taxon>Dikarya</taxon>
        <taxon>Basidiomycota</taxon>
        <taxon>Agaricomycotina</taxon>
        <taxon>Agaricomycetes</taxon>
        <taxon>Cantharellales</taxon>
        <taxon>Ceratobasidiaceae</taxon>
        <taxon>Rhizoctonia</taxon>
    </lineage>
</organism>
<evidence type="ECO:0000313" key="3">
    <source>
        <dbReference type="Proteomes" id="UP000044841"/>
    </source>
</evidence>
<accession>A0A0K6FUQ5</accession>
<reference evidence="2 3" key="1">
    <citation type="submission" date="2015-07" db="EMBL/GenBank/DDBJ databases">
        <authorList>
            <person name="Noorani M."/>
        </authorList>
    </citation>
    <scope>NUCLEOTIDE SEQUENCE [LARGE SCALE GENOMIC DNA]</scope>
    <source>
        <strain evidence="2">BBA 69670</strain>
    </source>
</reference>
<keyword evidence="3" id="KW-1185">Reference proteome</keyword>
<dbReference type="EMBL" id="CYGV01001001">
    <property type="protein sequence ID" value="CUA69893.1"/>
    <property type="molecule type" value="Genomic_DNA"/>
</dbReference>
<feature type="compositionally biased region" description="Basic and acidic residues" evidence="1">
    <location>
        <begin position="52"/>
        <end position="67"/>
    </location>
</feature>
<name>A0A0K6FUQ5_9AGAM</name>
<dbReference type="AlphaFoldDB" id="A0A0K6FUQ5"/>